<dbReference type="EMBL" id="VKHP01000006">
    <property type="protein sequence ID" value="NEU94839.1"/>
    <property type="molecule type" value="Genomic_DNA"/>
</dbReference>
<evidence type="ECO:0000313" key="3">
    <source>
        <dbReference type="Proteomes" id="UP000468531"/>
    </source>
</evidence>
<evidence type="ECO:0000313" key="2">
    <source>
        <dbReference type="EMBL" id="NEU94839.1"/>
    </source>
</evidence>
<proteinExistence type="predicted"/>
<protein>
    <submittedName>
        <fullName evidence="2">Uncharacterized protein</fullName>
    </submittedName>
</protein>
<dbReference type="AlphaFoldDB" id="A0A6P1B8Y2"/>
<name>A0A6P1B8Y2_9BRAD</name>
<organism evidence="2 3">
    <name type="scientific">Bradyrhizobium uaiense</name>
    <dbReference type="NCBI Taxonomy" id="2594946"/>
    <lineage>
        <taxon>Bacteria</taxon>
        <taxon>Pseudomonadati</taxon>
        <taxon>Pseudomonadota</taxon>
        <taxon>Alphaproteobacteria</taxon>
        <taxon>Hyphomicrobiales</taxon>
        <taxon>Nitrobacteraceae</taxon>
        <taxon>Bradyrhizobium</taxon>
    </lineage>
</organism>
<comment type="caution">
    <text evidence="2">The sequence shown here is derived from an EMBL/GenBank/DDBJ whole genome shotgun (WGS) entry which is preliminary data.</text>
</comment>
<feature type="region of interest" description="Disordered" evidence="1">
    <location>
        <begin position="76"/>
        <end position="96"/>
    </location>
</feature>
<dbReference type="Proteomes" id="UP000468531">
    <property type="component" value="Unassembled WGS sequence"/>
</dbReference>
<evidence type="ECO:0000256" key="1">
    <source>
        <dbReference type="SAM" id="MobiDB-lite"/>
    </source>
</evidence>
<accession>A0A6P1B8Y2</accession>
<gene>
    <name evidence="2" type="ORF">FNJ47_03110</name>
</gene>
<sequence>MPRQPPDPRLHGTFRLWQGNAYVIVVKYPLSELKTAKLYEDNKPLGPSNSDPQAISANGHGLYKLYREPDETAPTLMFSASDNTDPNTNGRKYRLE</sequence>
<keyword evidence="3" id="KW-1185">Reference proteome</keyword>
<feature type="compositionally biased region" description="Polar residues" evidence="1">
    <location>
        <begin position="78"/>
        <end position="90"/>
    </location>
</feature>
<reference evidence="2 3" key="1">
    <citation type="journal article" date="2020" name="Arch. Microbiol.">
        <title>Bradyrhizobium uaiense sp. nov., a new highly efficient cowpea symbiont.</title>
        <authorList>
            <person name="Cabral Michel D."/>
            <person name="Azarias Guimaraes A."/>
            <person name="Martins da Costa E."/>
            <person name="Soares de Carvalho T."/>
            <person name="Balsanelli E."/>
            <person name="Willems A."/>
            <person name="Maltempi de Souza E."/>
            <person name="de Souza Moreira F.M."/>
        </authorList>
    </citation>
    <scope>NUCLEOTIDE SEQUENCE [LARGE SCALE GENOMIC DNA]</scope>
    <source>
        <strain evidence="2 3">UFLA 03-164</strain>
    </source>
</reference>